<evidence type="ECO:0000313" key="8">
    <source>
        <dbReference type="EMBL" id="PSC74945.1"/>
    </source>
</evidence>
<feature type="compositionally biased region" description="Pro residues" evidence="5">
    <location>
        <begin position="106"/>
        <end position="143"/>
    </location>
</feature>
<keyword evidence="2 6" id="KW-0812">Transmembrane</keyword>
<feature type="transmembrane region" description="Helical" evidence="6">
    <location>
        <begin position="730"/>
        <end position="751"/>
    </location>
</feature>
<feature type="region of interest" description="Disordered" evidence="5">
    <location>
        <begin position="708"/>
        <end position="727"/>
    </location>
</feature>
<evidence type="ECO:0000256" key="2">
    <source>
        <dbReference type="ARBA" id="ARBA00022692"/>
    </source>
</evidence>
<evidence type="ECO:0000256" key="6">
    <source>
        <dbReference type="SAM" id="Phobius"/>
    </source>
</evidence>
<gene>
    <name evidence="8" type="ORF">C2E20_2055</name>
</gene>
<comment type="caution">
    <text evidence="8">The sequence shown here is derived from an EMBL/GenBank/DDBJ whole genome shotgun (WGS) entry which is preliminary data.</text>
</comment>
<keyword evidence="9" id="KW-1185">Reference proteome</keyword>
<feature type="compositionally biased region" description="Pro residues" evidence="5">
    <location>
        <begin position="284"/>
        <end position="477"/>
    </location>
</feature>
<dbReference type="Proteomes" id="UP000239649">
    <property type="component" value="Unassembled WGS sequence"/>
</dbReference>
<feature type="compositionally biased region" description="Polar residues" evidence="5">
    <location>
        <begin position="821"/>
        <end position="832"/>
    </location>
</feature>
<feature type="region of interest" description="Disordered" evidence="5">
    <location>
        <begin position="106"/>
        <end position="152"/>
    </location>
</feature>
<dbReference type="EMBL" id="LHPF02000003">
    <property type="protein sequence ID" value="PSC74945.1"/>
    <property type="molecule type" value="Genomic_DNA"/>
</dbReference>
<evidence type="ECO:0000256" key="1">
    <source>
        <dbReference type="ARBA" id="ARBA00004167"/>
    </source>
</evidence>
<dbReference type="PRINTS" id="PR01217">
    <property type="entry name" value="PRICHEXTENSN"/>
</dbReference>
<evidence type="ECO:0000256" key="7">
    <source>
        <dbReference type="SAM" id="SignalP"/>
    </source>
</evidence>
<feature type="region of interest" description="Disordered" evidence="5">
    <location>
        <begin position="280"/>
        <end position="478"/>
    </location>
</feature>
<evidence type="ECO:0000256" key="5">
    <source>
        <dbReference type="SAM" id="MobiDB-lite"/>
    </source>
</evidence>
<feature type="region of interest" description="Disordered" evidence="5">
    <location>
        <begin position="213"/>
        <end position="242"/>
    </location>
</feature>
<dbReference type="PANTHER" id="PTHR15549">
    <property type="entry name" value="PAIRED IMMUNOGLOBULIN-LIKE TYPE 2 RECEPTOR"/>
    <property type="match status" value="1"/>
</dbReference>
<feature type="transmembrane region" description="Helical" evidence="6">
    <location>
        <begin position="1238"/>
        <end position="1260"/>
    </location>
</feature>
<feature type="region of interest" description="Disordered" evidence="5">
    <location>
        <begin position="1069"/>
        <end position="1098"/>
    </location>
</feature>
<feature type="chain" id="PRO_5015195666" evidence="7">
    <location>
        <begin position="45"/>
        <end position="1315"/>
    </location>
</feature>
<dbReference type="InterPro" id="IPR051694">
    <property type="entry name" value="Immunoregulatory_rcpt-like"/>
</dbReference>
<feature type="compositionally biased region" description="Pro residues" evidence="5">
    <location>
        <begin position="213"/>
        <end position="232"/>
    </location>
</feature>
<keyword evidence="4 6" id="KW-0472">Membrane</keyword>
<proteinExistence type="predicted"/>
<keyword evidence="3 6" id="KW-1133">Transmembrane helix</keyword>
<protein>
    <submittedName>
        <fullName evidence="8">Uncharacterized protein</fullName>
    </submittedName>
</protein>
<evidence type="ECO:0000313" key="9">
    <source>
        <dbReference type="Proteomes" id="UP000239649"/>
    </source>
</evidence>
<evidence type="ECO:0000256" key="3">
    <source>
        <dbReference type="ARBA" id="ARBA00022989"/>
    </source>
</evidence>
<organism evidence="8 9">
    <name type="scientific">Micractinium conductrix</name>
    <dbReference type="NCBI Taxonomy" id="554055"/>
    <lineage>
        <taxon>Eukaryota</taxon>
        <taxon>Viridiplantae</taxon>
        <taxon>Chlorophyta</taxon>
        <taxon>core chlorophytes</taxon>
        <taxon>Trebouxiophyceae</taxon>
        <taxon>Chlorellales</taxon>
        <taxon>Chlorellaceae</taxon>
        <taxon>Chlorella clade</taxon>
        <taxon>Micractinium</taxon>
    </lineage>
</organism>
<feature type="transmembrane region" description="Helical" evidence="6">
    <location>
        <begin position="1175"/>
        <end position="1196"/>
    </location>
</feature>
<dbReference type="STRING" id="554055.A0A2P6VLK4"/>
<feature type="region of interest" description="Disordered" evidence="5">
    <location>
        <begin position="761"/>
        <end position="877"/>
    </location>
</feature>
<dbReference type="GO" id="GO:0071944">
    <property type="term" value="C:cell periphery"/>
    <property type="evidence" value="ECO:0007669"/>
    <property type="project" value="UniProtKB-ARBA"/>
</dbReference>
<keyword evidence="7" id="KW-0732">Signal</keyword>
<accession>A0A2P6VLK4</accession>
<evidence type="ECO:0000256" key="4">
    <source>
        <dbReference type="ARBA" id="ARBA00023136"/>
    </source>
</evidence>
<feature type="compositionally biased region" description="Low complexity" evidence="5">
    <location>
        <begin position="776"/>
        <end position="798"/>
    </location>
</feature>
<comment type="subcellular location">
    <subcellularLocation>
        <location evidence="1">Membrane</location>
        <topology evidence="1">Single-pass membrane protein</topology>
    </subcellularLocation>
</comment>
<feature type="signal peptide" evidence="7">
    <location>
        <begin position="1"/>
        <end position="44"/>
    </location>
</feature>
<feature type="region of interest" description="Disordered" evidence="5">
    <location>
        <begin position="1267"/>
        <end position="1315"/>
    </location>
</feature>
<sequence length="1315" mass="132167">MASSGGPQGQRRCRSLPQPAAGPALVAAALLALLLLAALPGARAVGGCKEGDVPVGVGGPADFAEKLKSCRSFCKDNAAVGVTFDAAVYQGDGPNVCCDCNLQTAPSPPPPPPPNPPKPPRPPKPPPAPPPRPPRPPPRPPKPGQCGDSGNAVVSSLDGCKAECGWQLAEKPLGTSIDPQVYKASTEGLGGGGGGDGAGLTGLLCCVCNFEDPSPPPPSPPPPFPPPPPPASDEPDQQVVGSIEQCDALCEAALPDQPAGSVANATTYIGPAGGTCCNCQFSVPPSPPPSPLPPSPPPPSPLPPSPPPPLPPAPVIDPPPPLSLPPPLLQLPPPSPSPPLPASPTPPSPLLSPLPPSPLPPPPPLLPPPSPSPPLPTSPTPPSPLLSPLPPSPLPPPPPLLPPPSPSPPLPTSPTPPSPAPSPLPPSPLPPSPPPPSPSPPLLAPPSPPPPSPPPPSPSPPPPSPSPPPPSPPPAPPLLVKAVLTLGGSAYPLSDSEESATLGVMQNITGVAWQYRTQQASVPGGVPLMPGSSPPGSRRLLLAGRRLLQGGAPAGVCDVASDGVVADAAACTADCEKQALDSNGNPVLGSTLVGETYTGPSGELCCKCNYLRVPAPPAPLPPAPPPPRPPPAPPISTWYLPPSLTPPPPANADGVWFFADAEVPPEELERMIAALYAGDDNNVMADQLRAAGVPVTSALTLYVGTDPTFEGGTTLGGGGQTSSSSSSTGMIIGIAAGVAALLAATVVLAFWMSRRRRRRLQQQTQRWTGGAGAAAGGATRPASSAPPRAAAAAPTAATLNPAGSSLATGGGTDSPAAPGSATMSRQGSQAGQSAEDPSPSPSLKSPPATSPPAESPPAEDSPSPSPDFYTGDPDGLKSGCQQQTHVLVEDASQCEDVCLLQLVGSAPGTTADPITYAGTQGLCCRCAFKPGTVVPSPAVPTGSPAPPPAAAASCRRDTHVVVASNSDCVLDCDSRLLMKDEGTTVQAIVYDTAAGTICCHCKFKKPSAPAPAPELPAEPRIDAPADSAVFKVITKLQGLAFPMPQSDVDLALPVLGAAAGGLTLIYRTQQPSSPNGVPQLPPDAPATGGDASESKDGDLFGRRLRRLRQYTLPGSDGSLLPEDTQQPQWWLDSATALTVPADADGVWLFADTTVALEQAPAAEAALRGAASSGSLAASLVAAGLPVTGTSVLYAGVGTPSFPTTVVPSNETTDAAPVTGGIETQAAPAPAPKSSNTGMIVGIAAGVAGALVVVAAIVFVVSRRRKRQAEMESSHMTQRWQRERSLSTPPLPLSRAPSGAPPPPRFKFFQPSAYKW</sequence>
<reference evidence="8 9" key="1">
    <citation type="journal article" date="2018" name="Plant J.">
        <title>Genome sequences of Chlorella sorokiniana UTEX 1602 and Micractinium conductrix SAG 241.80: implications to maltose excretion by a green alga.</title>
        <authorList>
            <person name="Arriola M.B."/>
            <person name="Velmurugan N."/>
            <person name="Zhang Y."/>
            <person name="Plunkett M.H."/>
            <person name="Hondzo H."/>
            <person name="Barney B.M."/>
        </authorList>
    </citation>
    <scope>NUCLEOTIDE SEQUENCE [LARGE SCALE GENOMIC DNA]</scope>
    <source>
        <strain evidence="8 9">SAG 241.80</strain>
    </source>
</reference>
<name>A0A2P6VLK4_9CHLO</name>
<dbReference type="GO" id="GO:0016020">
    <property type="term" value="C:membrane"/>
    <property type="evidence" value="ECO:0007669"/>
    <property type="project" value="UniProtKB-SubCell"/>
</dbReference>